<reference evidence="10 11" key="1">
    <citation type="submission" date="2023-10" db="EMBL/GenBank/DDBJ databases">
        <title>Chromosome-scale genome assembly provides insights into flower coloration mechanisms of Canna indica.</title>
        <authorList>
            <person name="Li C."/>
        </authorList>
    </citation>
    <scope>NUCLEOTIDE SEQUENCE [LARGE SCALE GENOMIC DNA]</scope>
    <source>
        <tissue evidence="10">Flower</tissue>
    </source>
</reference>
<dbReference type="PROSITE" id="PS51294">
    <property type="entry name" value="HTH_MYB"/>
    <property type="match status" value="2"/>
</dbReference>
<comment type="subcellular location">
    <subcellularLocation>
        <location evidence="1">Nucleus</location>
    </subcellularLocation>
</comment>
<dbReference type="CDD" id="cd00167">
    <property type="entry name" value="SANT"/>
    <property type="match status" value="2"/>
</dbReference>
<evidence type="ECO:0000256" key="1">
    <source>
        <dbReference type="ARBA" id="ARBA00004123"/>
    </source>
</evidence>
<feature type="domain" description="HTH myb-type" evidence="9">
    <location>
        <begin position="83"/>
        <end position="134"/>
    </location>
</feature>
<feature type="domain" description="Myb-like" evidence="8">
    <location>
        <begin position="26"/>
        <end position="78"/>
    </location>
</feature>
<gene>
    <name evidence="10" type="ORF">Cni_G18960</name>
</gene>
<keyword evidence="3" id="KW-0805">Transcription regulation</keyword>
<evidence type="ECO:0000259" key="8">
    <source>
        <dbReference type="PROSITE" id="PS50090"/>
    </source>
</evidence>
<evidence type="ECO:0000256" key="6">
    <source>
        <dbReference type="ARBA" id="ARBA00023242"/>
    </source>
</evidence>
<accession>A0AAQ3QEW7</accession>
<dbReference type="Gene3D" id="1.10.10.60">
    <property type="entry name" value="Homeodomain-like"/>
    <property type="match status" value="2"/>
</dbReference>
<dbReference type="AlphaFoldDB" id="A0AAQ3QEW7"/>
<evidence type="ECO:0000259" key="9">
    <source>
        <dbReference type="PROSITE" id="PS51294"/>
    </source>
</evidence>
<dbReference type="EMBL" id="CP136895">
    <property type="protein sequence ID" value="WOL10206.1"/>
    <property type="molecule type" value="Genomic_DNA"/>
</dbReference>
<name>A0AAQ3QEW7_9LILI</name>
<evidence type="ECO:0000256" key="4">
    <source>
        <dbReference type="ARBA" id="ARBA00023125"/>
    </source>
</evidence>
<keyword evidence="2" id="KW-0677">Repeat</keyword>
<evidence type="ECO:0000256" key="7">
    <source>
        <dbReference type="SAM" id="MobiDB-lite"/>
    </source>
</evidence>
<dbReference type="GO" id="GO:0003677">
    <property type="term" value="F:DNA binding"/>
    <property type="evidence" value="ECO:0007669"/>
    <property type="project" value="UniProtKB-KW"/>
</dbReference>
<sequence>MSNRVYEKTSAMASGSSKMGKHEQGGTALRKGPWMAEEDEVLLEYVRKHGPRDWSSIRSKGLLSRTGKSCRLRWVNKLQPDLKTGCKFSPEEERVVINLQAQFGNKWARIATHLPGRTDNDVKNFWSTRQKRLARILRTPLPTKLNKSQGRLPVSSHETTSSSECLQDPCLDLLLSEEDSSKGQFSWTTSYAAHEDARELDRLPDLVSCRCLQNVDTPLHLLKPAMDTETNCLMMNNPMPLELPFESLPLLSFPIEPEATNHLPGHGGLCFPAEFTCHEPLPSILPEELPFFGLEAGLHGIRREEERPATPGSFLDEFPSEMFDYLEPPTTTTRSPNFSC</sequence>
<feature type="domain" description="Myb-like" evidence="8">
    <location>
        <begin position="87"/>
        <end position="130"/>
    </location>
</feature>
<dbReference type="GO" id="GO:0005634">
    <property type="term" value="C:nucleus"/>
    <property type="evidence" value="ECO:0007669"/>
    <property type="project" value="UniProtKB-SubCell"/>
</dbReference>
<evidence type="ECO:0000256" key="3">
    <source>
        <dbReference type="ARBA" id="ARBA00023015"/>
    </source>
</evidence>
<keyword evidence="5" id="KW-0804">Transcription</keyword>
<dbReference type="FunFam" id="1.10.10.60:FF:000060">
    <property type="entry name" value="MYB transcription factor"/>
    <property type="match status" value="1"/>
</dbReference>
<dbReference type="Pfam" id="PF00249">
    <property type="entry name" value="Myb_DNA-binding"/>
    <property type="match status" value="2"/>
</dbReference>
<dbReference type="PANTHER" id="PTHR47996">
    <property type="entry name" value="TRANSCRIPTION FACTOR DUO1"/>
    <property type="match status" value="1"/>
</dbReference>
<dbReference type="PROSITE" id="PS50090">
    <property type="entry name" value="MYB_LIKE"/>
    <property type="match status" value="2"/>
</dbReference>
<evidence type="ECO:0000256" key="5">
    <source>
        <dbReference type="ARBA" id="ARBA00023163"/>
    </source>
</evidence>
<evidence type="ECO:0000313" key="10">
    <source>
        <dbReference type="EMBL" id="WOL10206.1"/>
    </source>
</evidence>
<dbReference type="InterPro" id="IPR001005">
    <property type="entry name" value="SANT/Myb"/>
</dbReference>
<dbReference type="InterPro" id="IPR009057">
    <property type="entry name" value="Homeodomain-like_sf"/>
</dbReference>
<dbReference type="SMART" id="SM00717">
    <property type="entry name" value="SANT"/>
    <property type="match status" value="2"/>
</dbReference>
<feature type="region of interest" description="Disordered" evidence="7">
    <location>
        <begin position="1"/>
        <end position="29"/>
    </location>
</feature>
<keyword evidence="6" id="KW-0539">Nucleus</keyword>
<dbReference type="Proteomes" id="UP001327560">
    <property type="component" value="Chromosome 6"/>
</dbReference>
<proteinExistence type="predicted"/>
<evidence type="ECO:0000313" key="11">
    <source>
        <dbReference type="Proteomes" id="UP001327560"/>
    </source>
</evidence>
<dbReference type="SUPFAM" id="SSF46689">
    <property type="entry name" value="Homeodomain-like"/>
    <property type="match status" value="1"/>
</dbReference>
<organism evidence="10 11">
    <name type="scientific">Canna indica</name>
    <name type="common">Indian-shot</name>
    <dbReference type="NCBI Taxonomy" id="4628"/>
    <lineage>
        <taxon>Eukaryota</taxon>
        <taxon>Viridiplantae</taxon>
        <taxon>Streptophyta</taxon>
        <taxon>Embryophyta</taxon>
        <taxon>Tracheophyta</taxon>
        <taxon>Spermatophyta</taxon>
        <taxon>Magnoliopsida</taxon>
        <taxon>Liliopsida</taxon>
        <taxon>Zingiberales</taxon>
        <taxon>Cannaceae</taxon>
        <taxon>Canna</taxon>
    </lineage>
</organism>
<dbReference type="PANTHER" id="PTHR47996:SF3">
    <property type="entry name" value="TRANSCRIPTION FACTOR DUO1"/>
    <property type="match status" value="1"/>
</dbReference>
<dbReference type="InterPro" id="IPR017930">
    <property type="entry name" value="Myb_dom"/>
</dbReference>
<feature type="domain" description="HTH myb-type" evidence="9">
    <location>
        <begin position="29"/>
        <end position="82"/>
    </location>
</feature>
<evidence type="ECO:0000256" key="2">
    <source>
        <dbReference type="ARBA" id="ARBA00022737"/>
    </source>
</evidence>
<protein>
    <submittedName>
        <fullName evidence="10">Transcription factor MYB58</fullName>
    </submittedName>
</protein>
<keyword evidence="4" id="KW-0238">DNA-binding</keyword>
<dbReference type="InterPro" id="IPR053106">
    <property type="entry name" value="Plant_Male-Germline_Reg_TFs"/>
</dbReference>
<keyword evidence="11" id="KW-1185">Reference proteome</keyword>
<dbReference type="FunFam" id="1.10.10.60:FF:000351">
    <property type="entry name" value="Transcription factor GAMYB"/>
    <property type="match status" value="1"/>
</dbReference>